<dbReference type="AlphaFoldDB" id="A0AAD7E4N0"/>
<accession>A0AAD7E4N0</accession>
<evidence type="ECO:0000313" key="3">
    <source>
        <dbReference type="Proteomes" id="UP001219525"/>
    </source>
</evidence>
<feature type="region of interest" description="Disordered" evidence="1">
    <location>
        <begin position="76"/>
        <end position="98"/>
    </location>
</feature>
<proteinExistence type="predicted"/>
<gene>
    <name evidence="2" type="ORF">GGX14DRAFT_629263</name>
</gene>
<feature type="compositionally biased region" description="Low complexity" evidence="1">
    <location>
        <begin position="76"/>
        <end position="93"/>
    </location>
</feature>
<sequence>MARAAYGIDAMKSGFILCKAEGCCCDFAGFTTASRQPHAFRAGEEGMKYLIGGSSSSSTNARRSSPCLPRPAIALPPRRFNYSSPLRSSAASRRSSRQRTTLDILQQLVCRRYHHAPGSPGMRLFELLCAFPAVEASFATLDGIGVWAAHGARDGPWHRPSGGRVAARLGGGPARTWDTARRLASLRVLLAGVAYCVRRERAPRGLVSEDARSHVGSVVSFGAGGTITTHGEHSLAVYILAGFLWFAGLLARGRVPLPAMLTLVTSLCRYTPAETGYVLTALSATQAVVLGGAIPTIVRALRSRGEGRGMGGGAAADQVDMHVALASYAVESAAYVLLAFTRRRATQLAAVVLVGCGSEYAPAVRSLVAASVATLKQGAINAPRECHVRLTRWLLLQGKRLCGALGLTTSHVQHPLCVGAMLAYPCAPSADPRHRTMREASPTVFFVQAEGAAVRGGDATSEWKPKGTGNTAFITEKTGLILVSHKHCQSRYAKAN</sequence>
<dbReference type="Proteomes" id="UP001219525">
    <property type="component" value="Unassembled WGS sequence"/>
</dbReference>
<organism evidence="2 3">
    <name type="scientific">Mycena pura</name>
    <dbReference type="NCBI Taxonomy" id="153505"/>
    <lineage>
        <taxon>Eukaryota</taxon>
        <taxon>Fungi</taxon>
        <taxon>Dikarya</taxon>
        <taxon>Basidiomycota</taxon>
        <taxon>Agaricomycotina</taxon>
        <taxon>Agaricomycetes</taxon>
        <taxon>Agaricomycetidae</taxon>
        <taxon>Agaricales</taxon>
        <taxon>Marasmiineae</taxon>
        <taxon>Mycenaceae</taxon>
        <taxon>Mycena</taxon>
    </lineage>
</organism>
<dbReference type="EMBL" id="JARJCW010000003">
    <property type="protein sequence ID" value="KAJ7227296.1"/>
    <property type="molecule type" value="Genomic_DNA"/>
</dbReference>
<evidence type="ECO:0000313" key="2">
    <source>
        <dbReference type="EMBL" id="KAJ7227296.1"/>
    </source>
</evidence>
<reference evidence="2" key="1">
    <citation type="submission" date="2023-03" db="EMBL/GenBank/DDBJ databases">
        <title>Massive genome expansion in bonnet fungi (Mycena s.s.) driven by repeated elements and novel gene families across ecological guilds.</title>
        <authorList>
            <consortium name="Lawrence Berkeley National Laboratory"/>
            <person name="Harder C.B."/>
            <person name="Miyauchi S."/>
            <person name="Viragh M."/>
            <person name="Kuo A."/>
            <person name="Thoen E."/>
            <person name="Andreopoulos B."/>
            <person name="Lu D."/>
            <person name="Skrede I."/>
            <person name="Drula E."/>
            <person name="Henrissat B."/>
            <person name="Morin E."/>
            <person name="Kohler A."/>
            <person name="Barry K."/>
            <person name="LaButti K."/>
            <person name="Morin E."/>
            <person name="Salamov A."/>
            <person name="Lipzen A."/>
            <person name="Mereny Z."/>
            <person name="Hegedus B."/>
            <person name="Baldrian P."/>
            <person name="Stursova M."/>
            <person name="Weitz H."/>
            <person name="Taylor A."/>
            <person name="Grigoriev I.V."/>
            <person name="Nagy L.G."/>
            <person name="Martin F."/>
            <person name="Kauserud H."/>
        </authorList>
    </citation>
    <scope>NUCLEOTIDE SEQUENCE</scope>
    <source>
        <strain evidence="2">9144</strain>
    </source>
</reference>
<protein>
    <submittedName>
        <fullName evidence="2">Uncharacterized protein</fullName>
    </submittedName>
</protein>
<comment type="caution">
    <text evidence="2">The sequence shown here is derived from an EMBL/GenBank/DDBJ whole genome shotgun (WGS) entry which is preliminary data.</text>
</comment>
<evidence type="ECO:0000256" key="1">
    <source>
        <dbReference type="SAM" id="MobiDB-lite"/>
    </source>
</evidence>
<keyword evidence="3" id="KW-1185">Reference proteome</keyword>
<name>A0AAD7E4N0_9AGAR</name>